<feature type="transmembrane region" description="Helical" evidence="2">
    <location>
        <begin position="419"/>
        <end position="442"/>
    </location>
</feature>
<feature type="region of interest" description="Disordered" evidence="1">
    <location>
        <begin position="486"/>
        <end position="512"/>
    </location>
</feature>
<dbReference type="PROSITE" id="PS50835">
    <property type="entry name" value="IG_LIKE"/>
    <property type="match status" value="2"/>
</dbReference>
<feature type="compositionally biased region" description="Basic and acidic residues" evidence="1">
    <location>
        <begin position="493"/>
        <end position="509"/>
    </location>
</feature>
<evidence type="ECO:0000259" key="3">
    <source>
        <dbReference type="PROSITE" id="PS50835"/>
    </source>
</evidence>
<dbReference type="Pfam" id="PF13927">
    <property type="entry name" value="Ig_3"/>
    <property type="match status" value="1"/>
</dbReference>
<dbReference type="CDD" id="cd00096">
    <property type="entry name" value="Ig"/>
    <property type="match status" value="1"/>
</dbReference>
<feature type="domain" description="Ig-like" evidence="3">
    <location>
        <begin position="14"/>
        <end position="106"/>
    </location>
</feature>
<evidence type="ECO:0000256" key="1">
    <source>
        <dbReference type="SAM" id="MobiDB-lite"/>
    </source>
</evidence>
<dbReference type="InterPro" id="IPR003599">
    <property type="entry name" value="Ig_sub"/>
</dbReference>
<dbReference type="SMART" id="SM00409">
    <property type="entry name" value="IG"/>
    <property type="match status" value="1"/>
</dbReference>
<accession>A0A8K0C5I1</accession>
<dbReference type="InterPro" id="IPR003598">
    <property type="entry name" value="Ig_sub2"/>
</dbReference>
<dbReference type="InterPro" id="IPR007110">
    <property type="entry name" value="Ig-like_dom"/>
</dbReference>
<proteinExistence type="predicted"/>
<dbReference type="InterPro" id="IPR013151">
    <property type="entry name" value="Immunoglobulin_dom"/>
</dbReference>
<dbReference type="AlphaFoldDB" id="A0A8K0C5I1"/>
<dbReference type="Proteomes" id="UP000801492">
    <property type="component" value="Unassembled WGS sequence"/>
</dbReference>
<keyword evidence="2" id="KW-1133">Transmembrane helix</keyword>
<sequence>MESNSWRLEIYHQPLVSLDLGKKFNAAAIVEGNDVYFECRVKSKPWIHKISWKHNGKILYNNASEGITISNYSLVLQDIKRSSAGFYTCVGTNAEGDGESNPVHLEIAFAPVCHSDKAMVYQIPLHKTVQIICKLESNPGNIDFIWKFNNTEIASHLVSMQHTTSTLSYTPTTEHDYGILQCIGINSVGYQKHPCNFHITFPDKPGPLSNCSLLNQTHQSLLVKCAHRLDSGLNQTFVAEIHDIQTHKPLKNISSKIPVFQISGITKTLEIEINLYVTNEYGKSDPIKFKAYLPQKPEENPADVLLPPENCSVTSHTRYHLRIKCQISEIQRSKSLKYLLQVYDANSHTLVGTSTSHSPEAITITALPRDYQDLLLFIRTINENTVSSDATILYVLAAKTSSLIHNVSAPVKFYITPTLAITISVALAVILIGITAITICHFCKKRDYCEKECDDGGLSSATPHCAAIINKERHLNINVNDAENKNPDIIPLRSDKDGREDEGARDELHPTPTNTYISLQDQDETNLRILRYTESPVLKEAIFPQYFNKQPNGYHCVLPHRLNRSANIPMYRYDLPVISSPNHLESETQIVTQPLLTRSTPPITLLPQQTRVTQL</sequence>
<gene>
    <name evidence="4" type="ORF">ILUMI_25433</name>
</gene>
<keyword evidence="5" id="KW-1185">Reference proteome</keyword>
<comment type="caution">
    <text evidence="4">The sequence shown here is derived from an EMBL/GenBank/DDBJ whole genome shotgun (WGS) entry which is preliminary data.</text>
</comment>
<dbReference type="PANTHER" id="PTHR23278:SF19">
    <property type="entry name" value="OBSCURIN"/>
    <property type="match status" value="1"/>
</dbReference>
<keyword evidence="2" id="KW-0472">Membrane</keyword>
<dbReference type="InterPro" id="IPR036179">
    <property type="entry name" value="Ig-like_dom_sf"/>
</dbReference>
<evidence type="ECO:0000256" key="2">
    <source>
        <dbReference type="SAM" id="Phobius"/>
    </source>
</evidence>
<reference evidence="4" key="1">
    <citation type="submission" date="2019-08" db="EMBL/GenBank/DDBJ databases">
        <title>The genome of the North American firefly Photinus pyralis.</title>
        <authorList>
            <consortium name="Photinus pyralis genome working group"/>
            <person name="Fallon T.R."/>
            <person name="Sander Lower S.E."/>
            <person name="Weng J.-K."/>
        </authorList>
    </citation>
    <scope>NUCLEOTIDE SEQUENCE</scope>
    <source>
        <strain evidence="4">TRF0915ILg1</strain>
        <tissue evidence="4">Whole body</tissue>
    </source>
</reference>
<name>A0A8K0C5I1_IGNLU</name>
<dbReference type="SMART" id="SM00408">
    <property type="entry name" value="IGc2"/>
    <property type="match status" value="2"/>
</dbReference>
<dbReference type="EMBL" id="VTPC01090917">
    <property type="protein sequence ID" value="KAF2880733.1"/>
    <property type="molecule type" value="Genomic_DNA"/>
</dbReference>
<protein>
    <recommendedName>
        <fullName evidence="3">Ig-like domain-containing protein</fullName>
    </recommendedName>
</protein>
<dbReference type="PANTHER" id="PTHR23278">
    <property type="entry name" value="SIDESTEP PROTEIN"/>
    <property type="match status" value="1"/>
</dbReference>
<organism evidence="4 5">
    <name type="scientific">Ignelater luminosus</name>
    <name type="common">Cucubano</name>
    <name type="synonym">Pyrophorus luminosus</name>
    <dbReference type="NCBI Taxonomy" id="2038154"/>
    <lineage>
        <taxon>Eukaryota</taxon>
        <taxon>Metazoa</taxon>
        <taxon>Ecdysozoa</taxon>
        <taxon>Arthropoda</taxon>
        <taxon>Hexapoda</taxon>
        <taxon>Insecta</taxon>
        <taxon>Pterygota</taxon>
        <taxon>Neoptera</taxon>
        <taxon>Endopterygota</taxon>
        <taxon>Coleoptera</taxon>
        <taxon>Polyphaga</taxon>
        <taxon>Elateriformia</taxon>
        <taxon>Elateroidea</taxon>
        <taxon>Elateridae</taxon>
        <taxon>Agrypninae</taxon>
        <taxon>Pyrophorini</taxon>
        <taxon>Ignelater</taxon>
    </lineage>
</organism>
<dbReference type="OrthoDB" id="8825892at2759"/>
<dbReference type="InterPro" id="IPR013783">
    <property type="entry name" value="Ig-like_fold"/>
</dbReference>
<dbReference type="Gene3D" id="2.60.40.10">
    <property type="entry name" value="Immunoglobulins"/>
    <property type="match status" value="2"/>
</dbReference>
<dbReference type="SUPFAM" id="SSF48726">
    <property type="entry name" value="Immunoglobulin"/>
    <property type="match status" value="2"/>
</dbReference>
<feature type="domain" description="Ig-like" evidence="3">
    <location>
        <begin position="127"/>
        <end position="182"/>
    </location>
</feature>
<evidence type="ECO:0000313" key="5">
    <source>
        <dbReference type="Proteomes" id="UP000801492"/>
    </source>
</evidence>
<keyword evidence="2" id="KW-0812">Transmembrane</keyword>
<evidence type="ECO:0000313" key="4">
    <source>
        <dbReference type="EMBL" id="KAF2880733.1"/>
    </source>
</evidence>
<dbReference type="Pfam" id="PF00047">
    <property type="entry name" value="ig"/>
    <property type="match status" value="1"/>
</dbReference>